<name>A0AAE3NZ44_9BACT</name>
<evidence type="ECO:0000313" key="2">
    <source>
        <dbReference type="Proteomes" id="UP001221302"/>
    </source>
</evidence>
<protein>
    <submittedName>
        <fullName evidence="1">Uncharacterized protein</fullName>
    </submittedName>
</protein>
<dbReference type="AlphaFoldDB" id="A0AAE3NZ44"/>
<sequence>MANQFEDALFKDIFTKNKSKTGNLLKAEDIEVTGKAKISCEDDLDGVRILLKKDANDNLKEIKFVCSCGQTKSIILDYSE</sequence>
<keyword evidence="2" id="KW-1185">Reference proteome</keyword>
<comment type="caution">
    <text evidence="1">The sequence shown here is derived from an EMBL/GenBank/DDBJ whole genome shotgun (WGS) entry which is preliminary data.</text>
</comment>
<reference evidence="1" key="1">
    <citation type="submission" date="2023-03" db="EMBL/GenBank/DDBJ databases">
        <title>Stygiobacter electus gen. nov., sp. nov., facultatively anaerobic thermotolerant bacterium of the class Ignavibacteria from a well of Yessentuki mineral water deposit.</title>
        <authorList>
            <person name="Podosokorskaya O.A."/>
            <person name="Elcheninov A.G."/>
            <person name="Petrova N.F."/>
            <person name="Zavarzina D.G."/>
            <person name="Kublanov I.V."/>
            <person name="Merkel A.Y."/>
        </authorList>
    </citation>
    <scope>NUCLEOTIDE SEQUENCE</scope>
    <source>
        <strain evidence="1">09-Me</strain>
    </source>
</reference>
<dbReference type="RefSeq" id="WP_321535036.1">
    <property type="nucleotide sequence ID" value="NZ_JARGDL010000003.1"/>
</dbReference>
<proteinExistence type="predicted"/>
<accession>A0AAE3NZ44</accession>
<gene>
    <name evidence="1" type="ORF">P0M35_03845</name>
</gene>
<evidence type="ECO:0000313" key="1">
    <source>
        <dbReference type="EMBL" id="MDF1611270.1"/>
    </source>
</evidence>
<dbReference type="Proteomes" id="UP001221302">
    <property type="component" value="Unassembled WGS sequence"/>
</dbReference>
<organism evidence="1 2">
    <name type="scientific">Stygiobacter electus</name>
    <dbReference type="NCBI Taxonomy" id="3032292"/>
    <lineage>
        <taxon>Bacteria</taxon>
        <taxon>Pseudomonadati</taxon>
        <taxon>Ignavibacteriota</taxon>
        <taxon>Ignavibacteria</taxon>
        <taxon>Ignavibacteriales</taxon>
        <taxon>Melioribacteraceae</taxon>
        <taxon>Stygiobacter</taxon>
    </lineage>
</organism>
<dbReference type="EMBL" id="JARGDL010000003">
    <property type="protein sequence ID" value="MDF1611270.1"/>
    <property type="molecule type" value="Genomic_DNA"/>
</dbReference>